<dbReference type="AlphaFoldDB" id="A0AAV3YTY1"/>
<evidence type="ECO:0008006" key="3">
    <source>
        <dbReference type="Google" id="ProtNLM"/>
    </source>
</evidence>
<dbReference type="EMBL" id="BLXT01001622">
    <property type="protein sequence ID" value="GFN86895.1"/>
    <property type="molecule type" value="Genomic_DNA"/>
</dbReference>
<name>A0AAV3YTY1_9GAST</name>
<dbReference type="Proteomes" id="UP000735302">
    <property type="component" value="Unassembled WGS sequence"/>
</dbReference>
<sequence length="88" mass="10186">MWSTTRSDMVEENWVSNHFVPLMPLVRPKPVQVSNHSTLEVELPKLDSFYLVDWHGQDYLAQVLDVDPNEGTFLVKFMAQRKICIIGP</sequence>
<gene>
    <name evidence="1" type="ORF">PoB_001340100</name>
</gene>
<reference evidence="1 2" key="1">
    <citation type="journal article" date="2021" name="Elife">
        <title>Chloroplast acquisition without the gene transfer in kleptoplastic sea slugs, Plakobranchus ocellatus.</title>
        <authorList>
            <person name="Maeda T."/>
            <person name="Takahashi S."/>
            <person name="Yoshida T."/>
            <person name="Shimamura S."/>
            <person name="Takaki Y."/>
            <person name="Nagai Y."/>
            <person name="Toyoda A."/>
            <person name="Suzuki Y."/>
            <person name="Arimoto A."/>
            <person name="Ishii H."/>
            <person name="Satoh N."/>
            <person name="Nishiyama T."/>
            <person name="Hasebe M."/>
            <person name="Maruyama T."/>
            <person name="Minagawa J."/>
            <person name="Obokata J."/>
            <person name="Shigenobu S."/>
        </authorList>
    </citation>
    <scope>NUCLEOTIDE SEQUENCE [LARGE SCALE GENOMIC DNA]</scope>
</reference>
<proteinExistence type="predicted"/>
<evidence type="ECO:0000313" key="1">
    <source>
        <dbReference type="EMBL" id="GFN86895.1"/>
    </source>
</evidence>
<protein>
    <recommendedName>
        <fullName evidence="3">Tudor domain-containing protein</fullName>
    </recommendedName>
</protein>
<evidence type="ECO:0000313" key="2">
    <source>
        <dbReference type="Proteomes" id="UP000735302"/>
    </source>
</evidence>
<keyword evidence="2" id="KW-1185">Reference proteome</keyword>
<comment type="caution">
    <text evidence="1">The sequence shown here is derived from an EMBL/GenBank/DDBJ whole genome shotgun (WGS) entry which is preliminary data.</text>
</comment>
<organism evidence="1 2">
    <name type="scientific">Plakobranchus ocellatus</name>
    <dbReference type="NCBI Taxonomy" id="259542"/>
    <lineage>
        <taxon>Eukaryota</taxon>
        <taxon>Metazoa</taxon>
        <taxon>Spiralia</taxon>
        <taxon>Lophotrochozoa</taxon>
        <taxon>Mollusca</taxon>
        <taxon>Gastropoda</taxon>
        <taxon>Heterobranchia</taxon>
        <taxon>Euthyneura</taxon>
        <taxon>Panpulmonata</taxon>
        <taxon>Sacoglossa</taxon>
        <taxon>Placobranchoidea</taxon>
        <taxon>Plakobranchidae</taxon>
        <taxon>Plakobranchus</taxon>
    </lineage>
</organism>
<accession>A0AAV3YTY1</accession>